<dbReference type="InterPro" id="IPR036291">
    <property type="entry name" value="NAD(P)-bd_dom_sf"/>
</dbReference>
<feature type="binding site" evidence="13">
    <location>
        <position position="136"/>
    </location>
    <ligand>
        <name>sn-glycerol 3-phosphate</name>
        <dbReference type="ChEBI" id="CHEBI:57597"/>
    </ligand>
</feature>
<feature type="binding site" evidence="13">
    <location>
        <position position="33"/>
    </location>
    <ligand>
        <name>NADPH</name>
        <dbReference type="ChEBI" id="CHEBI:57783"/>
    </ligand>
</feature>
<dbReference type="Gene3D" id="1.10.1040.10">
    <property type="entry name" value="N-(1-d-carboxylethyl)-l-norvaline Dehydrogenase, domain 2"/>
    <property type="match status" value="1"/>
</dbReference>
<sequence>MTHAAVLGAGSWGTAFAQVLADAGTQVTLWGRRPELVDGINRDHQNGDYLPGHVLPEGLRATTDVAEACDGAQIVVLAVPSQTLRENLRDWGPVIGPDATVVSLMKGIELGTGLRMSEVIAEAAGIDSARVAVVSGPNLAREIVERQPSASVVACADTERADAVAEACDARYFRPYTSSDVIGAEIGGAVKNVVALAVGMSQGMGFGDNTSAMLITRGLAEITRLGSALGADPTTFLGLAGAGDLVATCSSELSRNHQVGMRLGQGEELQQILDSQNQVAEGVKSCRSILHVAQQHDIPMPIASAVVGVVHEGVSVEETARRLMSRVRKAEHY</sequence>
<feature type="binding site" evidence="13">
    <location>
        <position position="140"/>
    </location>
    <ligand>
        <name>NADPH</name>
        <dbReference type="ChEBI" id="CHEBI:57783"/>
    </ligand>
</feature>
<dbReference type="KEGG" id="kse:Ksed_10760"/>
<dbReference type="GO" id="GO:0051287">
    <property type="term" value="F:NAD binding"/>
    <property type="evidence" value="ECO:0007669"/>
    <property type="project" value="InterPro"/>
</dbReference>
<feature type="binding site" evidence="13">
    <location>
        <position position="254"/>
    </location>
    <ligand>
        <name>sn-glycerol 3-phosphate</name>
        <dbReference type="ChEBI" id="CHEBI:57597"/>
    </ligand>
</feature>
<evidence type="ECO:0000256" key="17">
    <source>
        <dbReference type="RuleBase" id="RU000437"/>
    </source>
</evidence>
<evidence type="ECO:0000256" key="4">
    <source>
        <dbReference type="ARBA" id="ARBA00023002"/>
    </source>
</evidence>
<name>C7NGL0_KYTSD</name>
<feature type="binding site" evidence="15">
    <location>
        <begin position="255"/>
        <end position="256"/>
    </location>
    <ligand>
        <name>substrate</name>
    </ligand>
</feature>
<evidence type="ECO:0000256" key="6">
    <source>
        <dbReference type="ARBA" id="ARBA00023098"/>
    </source>
</evidence>
<evidence type="ECO:0000256" key="2">
    <source>
        <dbReference type="ARBA" id="ARBA00022516"/>
    </source>
</evidence>
<dbReference type="UniPathway" id="UPA00940"/>
<dbReference type="AlphaFoldDB" id="C7NGL0"/>
<dbReference type="PANTHER" id="PTHR11728">
    <property type="entry name" value="GLYCEROL-3-PHOSPHATE DEHYDROGENASE"/>
    <property type="match status" value="1"/>
</dbReference>
<evidence type="ECO:0000259" key="18">
    <source>
        <dbReference type="Pfam" id="PF01210"/>
    </source>
</evidence>
<comment type="function">
    <text evidence="13">Catalyzes the reduction of the glycolytic intermediate dihydroxyacetone phosphate (DHAP) to sn-glycerol 3-phosphate (G3P), the key precursor for phospholipid synthesis.</text>
</comment>
<feature type="binding site" evidence="13">
    <location>
        <position position="106"/>
    </location>
    <ligand>
        <name>sn-glycerol 3-phosphate</name>
        <dbReference type="ChEBI" id="CHEBI:57597"/>
    </ligand>
</feature>
<dbReference type="GO" id="GO:0005975">
    <property type="term" value="P:carbohydrate metabolic process"/>
    <property type="evidence" value="ECO:0007669"/>
    <property type="project" value="InterPro"/>
</dbReference>
<feature type="binding site" evidence="13">
    <location>
        <position position="191"/>
    </location>
    <ligand>
        <name>sn-glycerol 3-phosphate</name>
        <dbReference type="ChEBI" id="CHEBI:57597"/>
    </ligand>
</feature>
<keyword evidence="6 13" id="KW-0443">Lipid metabolism</keyword>
<proteinExistence type="inferred from homology"/>
<gene>
    <name evidence="13" type="primary">gpsA</name>
    <name evidence="20" type="ordered locus">Ksed_10760</name>
</gene>
<dbReference type="SUPFAM" id="SSF51735">
    <property type="entry name" value="NAD(P)-binding Rossmann-fold domains"/>
    <property type="match status" value="1"/>
</dbReference>
<feature type="binding site" evidence="13">
    <location>
        <position position="49"/>
    </location>
    <ligand>
        <name>NADPH</name>
        <dbReference type="ChEBI" id="CHEBI:57783"/>
    </ligand>
</feature>
<feature type="binding site" evidence="13">
    <location>
        <position position="255"/>
    </location>
    <ligand>
        <name>NADPH</name>
        <dbReference type="ChEBI" id="CHEBI:57783"/>
    </ligand>
</feature>
<feature type="domain" description="Glycerol-3-phosphate dehydrogenase NAD-dependent C-terminal" evidence="19">
    <location>
        <begin position="180"/>
        <end position="319"/>
    </location>
</feature>
<accession>C7NGL0</accession>
<reference evidence="20 21" key="1">
    <citation type="journal article" date="2009" name="Stand. Genomic Sci.">
        <title>Complete genome sequence of Kytococcus sedentarius type strain (541).</title>
        <authorList>
            <person name="Sims D."/>
            <person name="Brettin T."/>
            <person name="Detter J.C."/>
            <person name="Han C."/>
            <person name="Lapidus A."/>
            <person name="Copeland A."/>
            <person name="Glavina Del Rio T."/>
            <person name="Nolan M."/>
            <person name="Chen F."/>
            <person name="Lucas S."/>
            <person name="Tice H."/>
            <person name="Cheng J.F."/>
            <person name="Bruce D."/>
            <person name="Goodwin L."/>
            <person name="Pitluck S."/>
            <person name="Ovchinnikova G."/>
            <person name="Pati A."/>
            <person name="Ivanova N."/>
            <person name="Mavrommatis K."/>
            <person name="Chen A."/>
            <person name="Palaniappan K."/>
            <person name="D'haeseleer P."/>
            <person name="Chain P."/>
            <person name="Bristow J."/>
            <person name="Eisen J.A."/>
            <person name="Markowitz V."/>
            <person name="Hugenholtz P."/>
            <person name="Schneider S."/>
            <person name="Goker M."/>
            <person name="Pukall R."/>
            <person name="Kyrpides N.C."/>
            <person name="Klenk H.P."/>
        </authorList>
    </citation>
    <scope>NUCLEOTIDE SEQUENCE [LARGE SCALE GENOMIC DNA]</scope>
    <source>
        <strain evidence="21">ATCC 14392 / DSM 20547 / JCM 11482 / CCUG 33030 / NBRC 15357 / NCTC 11040 / CCM 314 / 541</strain>
    </source>
</reference>
<evidence type="ECO:0000313" key="21">
    <source>
        <dbReference type="Proteomes" id="UP000006666"/>
    </source>
</evidence>
<evidence type="ECO:0000256" key="15">
    <source>
        <dbReference type="PIRSR" id="PIRSR000114-2"/>
    </source>
</evidence>
<feature type="binding site" evidence="16">
    <location>
        <begin position="8"/>
        <end position="13"/>
    </location>
    <ligand>
        <name>NAD(+)</name>
        <dbReference type="ChEBI" id="CHEBI:57540"/>
    </ligand>
</feature>
<dbReference type="Pfam" id="PF07479">
    <property type="entry name" value="NAD_Gly3P_dh_C"/>
    <property type="match status" value="1"/>
</dbReference>
<feature type="binding site" evidence="13">
    <location>
        <position position="281"/>
    </location>
    <ligand>
        <name>NADPH</name>
        <dbReference type="ChEBI" id="CHEBI:57783"/>
    </ligand>
</feature>
<dbReference type="PANTHER" id="PTHR11728:SF1">
    <property type="entry name" value="GLYCEROL-3-PHOSPHATE DEHYDROGENASE [NAD(+)] 2, CHLOROPLASTIC"/>
    <property type="match status" value="1"/>
</dbReference>
<comment type="catalytic activity">
    <reaction evidence="9">
        <text>sn-glycerol 3-phosphate + NADP(+) = dihydroxyacetone phosphate + NADPH + H(+)</text>
        <dbReference type="Rhea" id="RHEA:11096"/>
        <dbReference type="ChEBI" id="CHEBI:15378"/>
        <dbReference type="ChEBI" id="CHEBI:57597"/>
        <dbReference type="ChEBI" id="CHEBI:57642"/>
        <dbReference type="ChEBI" id="CHEBI:57783"/>
        <dbReference type="ChEBI" id="CHEBI:58349"/>
        <dbReference type="EC" id="1.1.1.94"/>
    </reaction>
    <physiologicalReaction direction="right-to-left" evidence="9">
        <dbReference type="Rhea" id="RHEA:11098"/>
    </physiologicalReaction>
</comment>
<evidence type="ECO:0000313" key="20">
    <source>
        <dbReference type="EMBL" id="ACV06118.1"/>
    </source>
</evidence>
<keyword evidence="13" id="KW-0547">Nucleotide-binding</keyword>
<comment type="pathway">
    <text evidence="13">Membrane lipid metabolism; glycerophospholipid metabolism.</text>
</comment>
<feature type="binding site" evidence="16">
    <location>
        <position position="140"/>
    </location>
    <ligand>
        <name>NAD(+)</name>
        <dbReference type="ChEBI" id="CHEBI:57540"/>
    </ligand>
</feature>
<feature type="binding site" evidence="13">
    <location>
        <position position="106"/>
    </location>
    <ligand>
        <name>NADPH</name>
        <dbReference type="ChEBI" id="CHEBI:57783"/>
    </ligand>
</feature>
<keyword evidence="5 13" id="KW-0520">NAD</keyword>
<keyword evidence="8 13" id="KW-1208">Phospholipid metabolism</keyword>
<dbReference type="GO" id="GO:0141153">
    <property type="term" value="F:glycerol-3-phosphate dehydrogenase (NADP+) activity"/>
    <property type="evidence" value="ECO:0007669"/>
    <property type="project" value="RHEA"/>
</dbReference>
<keyword evidence="13" id="KW-0963">Cytoplasm</keyword>
<protein>
    <recommendedName>
        <fullName evidence="11 13">Glycerol-3-phosphate dehydrogenase [NAD(P)+]</fullName>
        <ecNumber evidence="10 13">1.1.1.94</ecNumber>
    </recommendedName>
    <alternativeName>
        <fullName evidence="13">NAD(P)(+)-dependent glycerol-3-phosphate dehydrogenase</fullName>
    </alternativeName>
    <alternativeName>
        <fullName evidence="12 13">NAD(P)H-dependent dihydroxyacetone-phosphate reductase</fullName>
    </alternativeName>
</protein>
<dbReference type="GO" id="GO:0046167">
    <property type="term" value="P:glycerol-3-phosphate biosynthetic process"/>
    <property type="evidence" value="ECO:0007669"/>
    <property type="project" value="UniProtKB-UniRule"/>
</dbReference>
<dbReference type="PROSITE" id="PS00957">
    <property type="entry name" value="NAD_G3PDH"/>
    <property type="match status" value="1"/>
</dbReference>
<dbReference type="GO" id="GO:0005829">
    <property type="term" value="C:cytosol"/>
    <property type="evidence" value="ECO:0007669"/>
    <property type="project" value="TreeGrafter"/>
</dbReference>
<dbReference type="Proteomes" id="UP000006666">
    <property type="component" value="Chromosome"/>
</dbReference>
<keyword evidence="2 13" id="KW-0444">Lipid biosynthesis</keyword>
<dbReference type="EC" id="1.1.1.94" evidence="10 13"/>
<dbReference type="PIRSF" id="PIRSF000114">
    <property type="entry name" value="Glycerol-3-P_dh"/>
    <property type="match status" value="1"/>
</dbReference>
<dbReference type="InterPro" id="IPR006109">
    <property type="entry name" value="G3P_DH_NAD-dep_C"/>
</dbReference>
<feature type="domain" description="Glycerol-3-phosphate dehydrogenase NAD-dependent N-terminal" evidence="18">
    <location>
        <begin position="5"/>
        <end position="160"/>
    </location>
</feature>
<dbReference type="InterPro" id="IPR008927">
    <property type="entry name" value="6-PGluconate_DH-like_C_sf"/>
</dbReference>
<comment type="subcellular location">
    <subcellularLocation>
        <location evidence="13">Cytoplasm</location>
    </subcellularLocation>
</comment>
<dbReference type="FunFam" id="3.40.50.720:FF:000019">
    <property type="entry name" value="Glycerol-3-phosphate dehydrogenase [NAD(P)+]"/>
    <property type="match status" value="1"/>
</dbReference>
<dbReference type="NCBIfam" id="NF000942">
    <property type="entry name" value="PRK00094.1-4"/>
    <property type="match status" value="1"/>
</dbReference>
<dbReference type="NCBIfam" id="NF000940">
    <property type="entry name" value="PRK00094.1-2"/>
    <property type="match status" value="1"/>
</dbReference>
<dbReference type="InterPro" id="IPR013328">
    <property type="entry name" value="6PGD_dom2"/>
</dbReference>
<feature type="binding site" evidence="13">
    <location>
        <position position="32"/>
    </location>
    <ligand>
        <name>NADPH</name>
        <dbReference type="ChEBI" id="CHEBI:57783"/>
    </ligand>
</feature>
<keyword evidence="7 13" id="KW-0594">Phospholipid biosynthesis</keyword>
<comment type="caution">
    <text evidence="13">Lacks conserved residue(s) required for the propagation of feature annotation.</text>
</comment>
<evidence type="ECO:0000256" key="9">
    <source>
        <dbReference type="ARBA" id="ARBA00052716"/>
    </source>
</evidence>
<dbReference type="HOGENOM" id="CLU_033449_0_2_11"/>
<feature type="binding site" evidence="13">
    <location>
        <position position="244"/>
    </location>
    <ligand>
        <name>sn-glycerol 3-phosphate</name>
        <dbReference type="ChEBI" id="CHEBI:57597"/>
    </ligand>
</feature>
<feature type="binding site" evidence="13">
    <location>
        <position position="279"/>
    </location>
    <ligand>
        <name>NADPH</name>
        <dbReference type="ChEBI" id="CHEBI:57783"/>
    </ligand>
</feature>
<feature type="binding site" evidence="13">
    <location>
        <position position="11"/>
    </location>
    <ligand>
        <name>NADPH</name>
        <dbReference type="ChEBI" id="CHEBI:57783"/>
    </ligand>
</feature>
<evidence type="ECO:0000256" key="12">
    <source>
        <dbReference type="ARBA" id="ARBA00080511"/>
    </source>
</evidence>
<feature type="active site" description="Proton acceptor" evidence="13 14">
    <location>
        <position position="191"/>
    </location>
</feature>
<dbReference type="FunFam" id="1.10.1040.10:FF:000001">
    <property type="entry name" value="Glycerol-3-phosphate dehydrogenase [NAD(P)+]"/>
    <property type="match status" value="1"/>
</dbReference>
<dbReference type="GO" id="GO:0006650">
    <property type="term" value="P:glycerophospholipid metabolic process"/>
    <property type="evidence" value="ECO:0007669"/>
    <property type="project" value="UniProtKB-UniRule"/>
</dbReference>
<evidence type="ECO:0000256" key="7">
    <source>
        <dbReference type="ARBA" id="ARBA00023209"/>
    </source>
</evidence>
<keyword evidence="21" id="KW-1185">Reference proteome</keyword>
<feature type="binding site" evidence="15">
    <location>
        <position position="106"/>
    </location>
    <ligand>
        <name>substrate</name>
    </ligand>
</feature>
<comment type="catalytic activity">
    <reaction evidence="13">
        <text>sn-glycerol 3-phosphate + NAD(+) = dihydroxyacetone phosphate + NADH + H(+)</text>
        <dbReference type="Rhea" id="RHEA:11092"/>
        <dbReference type="ChEBI" id="CHEBI:15378"/>
        <dbReference type="ChEBI" id="CHEBI:57540"/>
        <dbReference type="ChEBI" id="CHEBI:57597"/>
        <dbReference type="ChEBI" id="CHEBI:57642"/>
        <dbReference type="ChEBI" id="CHEBI:57945"/>
        <dbReference type="EC" id="1.1.1.94"/>
    </reaction>
</comment>
<evidence type="ECO:0000256" key="16">
    <source>
        <dbReference type="PIRSR" id="PIRSR000114-3"/>
    </source>
</evidence>
<dbReference type="InterPro" id="IPR006168">
    <property type="entry name" value="G3P_DH_NAD-dep"/>
</dbReference>
<evidence type="ECO:0000256" key="13">
    <source>
        <dbReference type="HAMAP-Rule" id="MF_00394"/>
    </source>
</evidence>
<dbReference type="SUPFAM" id="SSF48179">
    <property type="entry name" value="6-phosphogluconate dehydrogenase C-terminal domain-like"/>
    <property type="match status" value="1"/>
</dbReference>
<evidence type="ECO:0000256" key="5">
    <source>
        <dbReference type="ARBA" id="ARBA00023027"/>
    </source>
</evidence>
<keyword evidence="4 13" id="KW-0560">Oxidoreductase</keyword>
<feature type="binding site" evidence="13">
    <location>
        <position position="12"/>
    </location>
    <ligand>
        <name>NADPH</name>
        <dbReference type="ChEBI" id="CHEBI:57783"/>
    </ligand>
</feature>
<dbReference type="HAMAP" id="MF_00394">
    <property type="entry name" value="NAD_Glyc3P_dehydrog"/>
    <property type="match status" value="1"/>
</dbReference>
<feature type="binding site" evidence="13">
    <location>
        <position position="256"/>
    </location>
    <ligand>
        <name>sn-glycerol 3-phosphate</name>
        <dbReference type="ChEBI" id="CHEBI:57597"/>
    </ligand>
</feature>
<dbReference type="GO" id="GO:0008654">
    <property type="term" value="P:phospholipid biosynthetic process"/>
    <property type="evidence" value="ECO:0007669"/>
    <property type="project" value="UniProtKB-KW"/>
</dbReference>
<dbReference type="STRING" id="478801.Ksed_10760"/>
<feature type="binding site" evidence="13">
    <location>
        <position position="255"/>
    </location>
    <ligand>
        <name>sn-glycerol 3-phosphate</name>
        <dbReference type="ChEBI" id="CHEBI:57597"/>
    </ligand>
</feature>
<evidence type="ECO:0000259" key="19">
    <source>
        <dbReference type="Pfam" id="PF07479"/>
    </source>
</evidence>
<dbReference type="EMBL" id="CP001686">
    <property type="protein sequence ID" value="ACV06118.1"/>
    <property type="molecule type" value="Genomic_DNA"/>
</dbReference>
<dbReference type="RefSeq" id="WP_015779063.1">
    <property type="nucleotide sequence ID" value="NC_013169.1"/>
</dbReference>
<feature type="binding site" evidence="16">
    <location>
        <position position="255"/>
    </location>
    <ligand>
        <name>NAD(+)</name>
        <dbReference type="ChEBI" id="CHEBI:57540"/>
    </ligand>
</feature>
<dbReference type="eggNOG" id="COG0240">
    <property type="taxonomic scope" value="Bacteria"/>
</dbReference>
<comment type="similarity">
    <text evidence="1 13 17">Belongs to the NAD-dependent glycerol-3-phosphate dehydrogenase family.</text>
</comment>
<evidence type="ECO:0000256" key="14">
    <source>
        <dbReference type="PIRSR" id="PIRSR000114-1"/>
    </source>
</evidence>
<evidence type="ECO:0000256" key="3">
    <source>
        <dbReference type="ARBA" id="ARBA00022857"/>
    </source>
</evidence>
<dbReference type="Pfam" id="PF01210">
    <property type="entry name" value="NAD_Gly3P_dh_N"/>
    <property type="match status" value="1"/>
</dbReference>
<dbReference type="GO" id="GO:0141152">
    <property type="term" value="F:glycerol-3-phosphate dehydrogenase (NAD+) activity"/>
    <property type="evidence" value="ECO:0007669"/>
    <property type="project" value="RHEA"/>
</dbReference>
<dbReference type="PRINTS" id="PR00077">
    <property type="entry name" value="GPDHDRGNASE"/>
</dbReference>
<dbReference type="Gene3D" id="3.40.50.720">
    <property type="entry name" value="NAD(P)-binding Rossmann-like Domain"/>
    <property type="match status" value="1"/>
</dbReference>
<dbReference type="InterPro" id="IPR011128">
    <property type="entry name" value="G3P_DH_NAD-dep_N"/>
</dbReference>
<evidence type="ECO:0000256" key="10">
    <source>
        <dbReference type="ARBA" id="ARBA00066687"/>
    </source>
</evidence>
<evidence type="ECO:0000256" key="8">
    <source>
        <dbReference type="ARBA" id="ARBA00023264"/>
    </source>
</evidence>
<evidence type="ECO:0000256" key="11">
    <source>
        <dbReference type="ARBA" id="ARBA00069372"/>
    </source>
</evidence>
<dbReference type="GO" id="GO:0046168">
    <property type="term" value="P:glycerol-3-phosphate catabolic process"/>
    <property type="evidence" value="ECO:0007669"/>
    <property type="project" value="InterPro"/>
</dbReference>
<evidence type="ECO:0000256" key="1">
    <source>
        <dbReference type="ARBA" id="ARBA00011009"/>
    </source>
</evidence>
<keyword evidence="3 13" id="KW-0521">NADP</keyword>
<organism evidence="20 21">
    <name type="scientific">Kytococcus sedentarius (strain ATCC 14392 / DSM 20547 / JCM 11482 / CCUG 33030 / NBRC 15357 / NCTC 11040 / CCM 314 / 541)</name>
    <name type="common">Micrococcus sedentarius</name>
    <dbReference type="NCBI Taxonomy" id="478801"/>
    <lineage>
        <taxon>Bacteria</taxon>
        <taxon>Bacillati</taxon>
        <taxon>Actinomycetota</taxon>
        <taxon>Actinomycetes</taxon>
        <taxon>Micrococcales</taxon>
        <taxon>Kytococcaceae</taxon>
        <taxon>Kytococcus</taxon>
    </lineage>
</organism>